<name>A0ACC0Y531_9ROSI</name>
<keyword evidence="2" id="KW-1185">Reference proteome</keyword>
<accession>A0ACC0Y531</accession>
<proteinExistence type="predicted"/>
<protein>
    <submittedName>
        <fullName evidence="1">Uncharacterized protein</fullName>
    </submittedName>
</protein>
<evidence type="ECO:0000313" key="2">
    <source>
        <dbReference type="Proteomes" id="UP001163603"/>
    </source>
</evidence>
<comment type="caution">
    <text evidence="1">The sequence shown here is derived from an EMBL/GenBank/DDBJ whole genome shotgun (WGS) entry which is preliminary data.</text>
</comment>
<organism evidence="1 2">
    <name type="scientific">Pistacia integerrima</name>
    <dbReference type="NCBI Taxonomy" id="434235"/>
    <lineage>
        <taxon>Eukaryota</taxon>
        <taxon>Viridiplantae</taxon>
        <taxon>Streptophyta</taxon>
        <taxon>Embryophyta</taxon>
        <taxon>Tracheophyta</taxon>
        <taxon>Spermatophyta</taxon>
        <taxon>Magnoliopsida</taxon>
        <taxon>eudicotyledons</taxon>
        <taxon>Gunneridae</taxon>
        <taxon>Pentapetalae</taxon>
        <taxon>rosids</taxon>
        <taxon>malvids</taxon>
        <taxon>Sapindales</taxon>
        <taxon>Anacardiaceae</taxon>
        <taxon>Pistacia</taxon>
    </lineage>
</organism>
<sequence>MEIHEKESTIIRPAAETPTHRLWLSNLDMFVTQGLVPTVHFYSFSPDFSELCSKLKQALSKVLVAFYPVAGRFATDENGGLRSIVMQREFCSLRLKQVVFLMILETSPQASSFLNLFQKWILPWIFFLIL</sequence>
<evidence type="ECO:0000313" key="1">
    <source>
        <dbReference type="EMBL" id="KAJ0030099.1"/>
    </source>
</evidence>
<dbReference type="Proteomes" id="UP001163603">
    <property type="component" value="Chromosome 8"/>
</dbReference>
<reference evidence="2" key="1">
    <citation type="journal article" date="2023" name="G3 (Bethesda)">
        <title>Genome assembly and association tests identify interacting loci associated with vigor, precocity, and sex in interspecific pistachio rootstocks.</title>
        <authorList>
            <person name="Palmer W."/>
            <person name="Jacygrad E."/>
            <person name="Sagayaradj S."/>
            <person name="Cavanaugh K."/>
            <person name="Han R."/>
            <person name="Bertier L."/>
            <person name="Beede B."/>
            <person name="Kafkas S."/>
            <person name="Golino D."/>
            <person name="Preece J."/>
            <person name="Michelmore R."/>
        </authorList>
    </citation>
    <scope>NUCLEOTIDE SEQUENCE [LARGE SCALE GENOMIC DNA]</scope>
</reference>
<dbReference type="EMBL" id="CM047743">
    <property type="protein sequence ID" value="KAJ0030099.1"/>
    <property type="molecule type" value="Genomic_DNA"/>
</dbReference>
<gene>
    <name evidence="1" type="ORF">Pint_14400</name>
</gene>